<dbReference type="PANTHER" id="PTHR11487:SF0">
    <property type="entry name" value="S-ACYL FATTY ACID SYNTHASE THIOESTERASE, MEDIUM CHAIN"/>
    <property type="match status" value="1"/>
</dbReference>
<evidence type="ECO:0000259" key="2">
    <source>
        <dbReference type="Pfam" id="PF00975"/>
    </source>
</evidence>
<dbReference type="InterPro" id="IPR001031">
    <property type="entry name" value="Thioesterase"/>
</dbReference>
<dbReference type="Gene3D" id="3.40.50.1820">
    <property type="entry name" value="alpha/beta hydrolase"/>
    <property type="match status" value="1"/>
</dbReference>
<dbReference type="GO" id="GO:0008610">
    <property type="term" value="P:lipid biosynthetic process"/>
    <property type="evidence" value="ECO:0007669"/>
    <property type="project" value="TreeGrafter"/>
</dbReference>
<protein>
    <submittedName>
        <fullName evidence="3">Thioesterase</fullName>
    </submittedName>
</protein>
<accession>A0AAE2RQN4</accession>
<evidence type="ECO:0000313" key="4">
    <source>
        <dbReference type="Proteomes" id="UP000631418"/>
    </source>
</evidence>
<dbReference type="AlphaFoldDB" id="A0AAE2RQN4"/>
<reference evidence="3" key="1">
    <citation type="submission" date="2020-11" db="EMBL/GenBank/DDBJ databases">
        <authorList>
            <person name="Thieme N."/>
            <person name="Liebl W."/>
            <person name="Zverlov V."/>
        </authorList>
    </citation>
    <scope>NUCLEOTIDE SEQUENCE</scope>
    <source>
        <strain evidence="3">NT08</strain>
    </source>
</reference>
<dbReference type="Pfam" id="PF00975">
    <property type="entry name" value="Thioesterase"/>
    <property type="match status" value="1"/>
</dbReference>
<comment type="caution">
    <text evidence="3">The sequence shown here is derived from an EMBL/GenBank/DDBJ whole genome shotgun (WGS) entry which is preliminary data.</text>
</comment>
<comment type="similarity">
    <text evidence="1">Belongs to the thioesterase family.</text>
</comment>
<dbReference type="InterPro" id="IPR029058">
    <property type="entry name" value="AB_hydrolase_fold"/>
</dbReference>
<dbReference type="PANTHER" id="PTHR11487">
    <property type="entry name" value="THIOESTERASE"/>
    <property type="match status" value="1"/>
</dbReference>
<feature type="domain" description="Thioesterase" evidence="2">
    <location>
        <begin position="5"/>
        <end position="229"/>
    </location>
</feature>
<sequence length="237" mass="27716">MENIRLFCLPCAGGSSQMYSGWKKYLNECIILHNVELSGRGTRFGSDLYNCFNDAVDDVYNSIKDYLDKGPYAFFGHSMGGWLVYELACKIKEEHHTSPAHIFIAAQEAPHILQDRHFFLHKLPMNSFKNEIIKLGGIPKELCENKEIFDFYLPIIKSDYKITENYVWRERKDKLDCDFTVLYGNKDNIEIDKVLKWCELTEKESKTYSFDGGHFFIVEYVEKVTDLINYRLVNNIN</sequence>
<dbReference type="OMA" id="PGHGTNQ"/>
<gene>
    <name evidence="3" type="ORF">IS491_04080</name>
</gene>
<evidence type="ECO:0000313" key="3">
    <source>
        <dbReference type="EMBL" id="MBF7807884.1"/>
    </source>
</evidence>
<dbReference type="Proteomes" id="UP000631418">
    <property type="component" value="Unassembled WGS sequence"/>
</dbReference>
<proteinExistence type="inferred from homology"/>
<organism evidence="3 4">
    <name type="scientific">Clostridium beijerinckii</name>
    <name type="common">Clostridium MP</name>
    <dbReference type="NCBI Taxonomy" id="1520"/>
    <lineage>
        <taxon>Bacteria</taxon>
        <taxon>Bacillati</taxon>
        <taxon>Bacillota</taxon>
        <taxon>Clostridia</taxon>
        <taxon>Eubacteriales</taxon>
        <taxon>Clostridiaceae</taxon>
        <taxon>Clostridium</taxon>
    </lineage>
</organism>
<dbReference type="RefSeq" id="WP_011967600.1">
    <property type="nucleotide sequence ID" value="NZ_CP053893.1"/>
</dbReference>
<dbReference type="SUPFAM" id="SSF53474">
    <property type="entry name" value="alpha/beta-Hydrolases"/>
    <property type="match status" value="1"/>
</dbReference>
<evidence type="ECO:0000256" key="1">
    <source>
        <dbReference type="ARBA" id="ARBA00007169"/>
    </source>
</evidence>
<name>A0AAE2RQN4_CLOBE</name>
<dbReference type="EMBL" id="JADOEF010000001">
    <property type="protein sequence ID" value="MBF7807884.1"/>
    <property type="molecule type" value="Genomic_DNA"/>
</dbReference>
<dbReference type="InterPro" id="IPR012223">
    <property type="entry name" value="TEII"/>
</dbReference>